<feature type="transmembrane region" description="Helical" evidence="6">
    <location>
        <begin position="136"/>
        <end position="158"/>
    </location>
</feature>
<feature type="transmembrane region" description="Helical" evidence="6">
    <location>
        <begin position="251"/>
        <end position="277"/>
    </location>
</feature>
<reference evidence="8" key="1">
    <citation type="submission" date="2021-02" db="EMBL/GenBank/DDBJ databases">
        <authorList>
            <person name="Nowell W R."/>
        </authorList>
    </citation>
    <scope>NUCLEOTIDE SEQUENCE</scope>
</reference>
<comment type="subcellular location">
    <subcellularLocation>
        <location evidence="1">Membrane</location>
        <topology evidence="1">Multi-pass membrane protein</topology>
    </subcellularLocation>
</comment>
<sequence length="344" mass="39264">MGIENDLKLSPSERNWDISLFFLAYLIFAIPSNILMRYLGATRYLSLSMLAWGSITVGLAFVRNLQQLLSVQFLLGVTQAGFFPSIVIYFSLWYCKRDQTMRIAILFGAAIISSALSGILAYGFTHLNGTRGLNSWQWMFLLEGLPMIPLGIITCLFLSNIPDTVQWLDNSEKQLLTNLLQHDAGIANGENVRLSWRQAFYVFVDWRIYLYALINIGISGVFKYINMYLPLLVKDMWNLEAEVHLMTAPPYVFAFKSIAIGFVVGIGQIGGTILPFVHYGESTNRHNNFIYIGMVAASLVLVIILRICLMLENRWRDNLSQEKYDRLAAIKESCDWHPQVRYAW</sequence>
<evidence type="ECO:0000256" key="6">
    <source>
        <dbReference type="SAM" id="Phobius"/>
    </source>
</evidence>
<dbReference type="SUPFAM" id="SSF103473">
    <property type="entry name" value="MFS general substrate transporter"/>
    <property type="match status" value="1"/>
</dbReference>
<dbReference type="PANTHER" id="PTHR43791">
    <property type="entry name" value="PERMEASE-RELATED"/>
    <property type="match status" value="1"/>
</dbReference>
<keyword evidence="5 6" id="KW-0472">Membrane</keyword>
<comment type="caution">
    <text evidence="8">The sequence shown here is derived from an EMBL/GenBank/DDBJ whole genome shotgun (WGS) entry which is preliminary data.</text>
</comment>
<evidence type="ECO:0000259" key="7">
    <source>
        <dbReference type="PROSITE" id="PS50850"/>
    </source>
</evidence>
<keyword evidence="3 6" id="KW-0812">Transmembrane</keyword>
<accession>A0A814GSF8</accession>
<feature type="transmembrane region" description="Helical" evidence="6">
    <location>
        <begin position="104"/>
        <end position="124"/>
    </location>
</feature>
<dbReference type="EMBL" id="CAJNOT010000493">
    <property type="protein sequence ID" value="CAF1000391.1"/>
    <property type="molecule type" value="Genomic_DNA"/>
</dbReference>
<evidence type="ECO:0000256" key="4">
    <source>
        <dbReference type="ARBA" id="ARBA00022989"/>
    </source>
</evidence>
<dbReference type="PROSITE" id="PS50850">
    <property type="entry name" value="MFS"/>
    <property type="match status" value="1"/>
</dbReference>
<evidence type="ECO:0000256" key="1">
    <source>
        <dbReference type="ARBA" id="ARBA00004141"/>
    </source>
</evidence>
<feature type="transmembrane region" description="Helical" evidence="6">
    <location>
        <begin position="20"/>
        <end position="39"/>
    </location>
</feature>
<organism evidence="8 9">
    <name type="scientific">Rotaria sordida</name>
    <dbReference type="NCBI Taxonomy" id="392033"/>
    <lineage>
        <taxon>Eukaryota</taxon>
        <taxon>Metazoa</taxon>
        <taxon>Spiralia</taxon>
        <taxon>Gnathifera</taxon>
        <taxon>Rotifera</taxon>
        <taxon>Eurotatoria</taxon>
        <taxon>Bdelloidea</taxon>
        <taxon>Philodinida</taxon>
        <taxon>Philodinidae</taxon>
        <taxon>Rotaria</taxon>
    </lineage>
</organism>
<dbReference type="InterPro" id="IPR036259">
    <property type="entry name" value="MFS_trans_sf"/>
</dbReference>
<dbReference type="Proteomes" id="UP000663864">
    <property type="component" value="Unassembled WGS sequence"/>
</dbReference>
<feature type="transmembrane region" description="Helical" evidence="6">
    <location>
        <begin position="44"/>
        <end position="62"/>
    </location>
</feature>
<dbReference type="InterPro" id="IPR020846">
    <property type="entry name" value="MFS_dom"/>
</dbReference>
<keyword evidence="2" id="KW-0813">Transport</keyword>
<dbReference type="GO" id="GO:0016020">
    <property type="term" value="C:membrane"/>
    <property type="evidence" value="ECO:0007669"/>
    <property type="project" value="UniProtKB-SubCell"/>
</dbReference>
<dbReference type="PANTHER" id="PTHR43791:SF36">
    <property type="entry name" value="TRANSPORTER, PUTATIVE (AFU_ORTHOLOGUE AFUA_6G08340)-RELATED"/>
    <property type="match status" value="1"/>
</dbReference>
<keyword evidence="4 6" id="KW-1133">Transmembrane helix</keyword>
<evidence type="ECO:0000313" key="9">
    <source>
        <dbReference type="Proteomes" id="UP000663864"/>
    </source>
</evidence>
<evidence type="ECO:0000256" key="3">
    <source>
        <dbReference type="ARBA" id="ARBA00022692"/>
    </source>
</evidence>
<feature type="transmembrane region" description="Helical" evidence="6">
    <location>
        <begin position="289"/>
        <end position="309"/>
    </location>
</feature>
<gene>
    <name evidence="8" type="ORF">ZHD862_LOCUS12493</name>
</gene>
<dbReference type="InterPro" id="IPR011701">
    <property type="entry name" value="MFS"/>
</dbReference>
<name>A0A814GSF8_9BILA</name>
<evidence type="ECO:0000256" key="5">
    <source>
        <dbReference type="ARBA" id="ARBA00023136"/>
    </source>
</evidence>
<evidence type="ECO:0000313" key="8">
    <source>
        <dbReference type="EMBL" id="CAF1000391.1"/>
    </source>
</evidence>
<dbReference type="Gene3D" id="1.20.1250.20">
    <property type="entry name" value="MFS general substrate transporter like domains"/>
    <property type="match status" value="1"/>
</dbReference>
<protein>
    <recommendedName>
        <fullName evidence="7">Major facilitator superfamily (MFS) profile domain-containing protein</fullName>
    </recommendedName>
</protein>
<dbReference type="AlphaFoldDB" id="A0A814GSF8"/>
<feature type="transmembrane region" description="Helical" evidence="6">
    <location>
        <begin position="68"/>
        <end position="92"/>
    </location>
</feature>
<dbReference type="GO" id="GO:0022857">
    <property type="term" value="F:transmembrane transporter activity"/>
    <property type="evidence" value="ECO:0007669"/>
    <property type="project" value="InterPro"/>
</dbReference>
<evidence type="ECO:0000256" key="2">
    <source>
        <dbReference type="ARBA" id="ARBA00022448"/>
    </source>
</evidence>
<feature type="transmembrane region" description="Helical" evidence="6">
    <location>
        <begin position="208"/>
        <end position="231"/>
    </location>
</feature>
<feature type="domain" description="Major facilitator superfamily (MFS) profile" evidence="7">
    <location>
        <begin position="1"/>
        <end position="344"/>
    </location>
</feature>
<proteinExistence type="predicted"/>
<dbReference type="Pfam" id="PF07690">
    <property type="entry name" value="MFS_1"/>
    <property type="match status" value="1"/>
</dbReference>